<name>A0A086MR81_9ACTN</name>
<evidence type="ECO:0000313" key="3">
    <source>
        <dbReference type="Proteomes" id="UP000029095"/>
    </source>
</evidence>
<accession>A0A086MR81</accession>
<comment type="caution">
    <text evidence="2">The sequence shown here is derived from an EMBL/GenBank/DDBJ whole genome shotgun (WGS) entry which is preliminary data.</text>
</comment>
<dbReference type="EMBL" id="JNFQ01000007">
    <property type="protein sequence ID" value="KFG71399.1"/>
    <property type="molecule type" value="Genomic_DNA"/>
</dbReference>
<dbReference type="AlphaFoldDB" id="A0A086MR81"/>
<evidence type="ECO:0000256" key="1">
    <source>
        <dbReference type="SAM" id="MobiDB-lite"/>
    </source>
</evidence>
<gene>
    <name evidence="2" type="ORF">FM21_34480</name>
</gene>
<organism evidence="2 3">
    <name type="scientific">Streptomyces mutabilis</name>
    <dbReference type="NCBI Taxonomy" id="67332"/>
    <lineage>
        <taxon>Bacteria</taxon>
        <taxon>Bacillati</taxon>
        <taxon>Actinomycetota</taxon>
        <taxon>Actinomycetes</taxon>
        <taxon>Kitasatosporales</taxon>
        <taxon>Streptomycetaceae</taxon>
        <taxon>Streptomyces</taxon>
    </lineage>
</organism>
<dbReference type="STRING" id="1915400.FM21_34480"/>
<dbReference type="Proteomes" id="UP000029095">
    <property type="component" value="Unassembled WGS sequence"/>
</dbReference>
<proteinExistence type="predicted"/>
<keyword evidence="3" id="KW-1185">Reference proteome</keyword>
<feature type="region of interest" description="Disordered" evidence="1">
    <location>
        <begin position="96"/>
        <end position="185"/>
    </location>
</feature>
<evidence type="ECO:0000313" key="2">
    <source>
        <dbReference type="EMBL" id="KFG71399.1"/>
    </source>
</evidence>
<sequence>MHAVEDLVERVLGTSPLPRDDNDVTLLLVGLRQQLPHLEQLLGDTAPDLVSQARRIRDEPVPDGRMPMVILTIRLAEIAQALVGALLRNALPRGTATGDLLPSDGHTVAGRRNGAESELTKTEPMPLPELARTSAPGPARAPSQHRSSRAAELVSAAAGSLGVCGPPAHRPSGGTGTPPTVDTHA</sequence>
<reference evidence="2 3" key="1">
    <citation type="submission" date="2014-05" db="EMBL/GenBank/DDBJ databases">
        <title>Complete genome sequence of the Streptomyces mutabilis TRM45540.</title>
        <authorList>
            <person name="Luo X."/>
            <person name="Zhang L."/>
        </authorList>
    </citation>
    <scope>NUCLEOTIDE SEQUENCE [LARGE SCALE GENOMIC DNA]</scope>
    <source>
        <strain evidence="2 3">TRM45540</strain>
    </source>
</reference>
<dbReference type="HOGENOM" id="CLU_1460526_0_0_11"/>
<protein>
    <submittedName>
        <fullName evidence="2">Uncharacterized protein</fullName>
    </submittedName>
</protein>